<feature type="compositionally biased region" description="Polar residues" evidence="4">
    <location>
        <begin position="393"/>
        <end position="412"/>
    </location>
</feature>
<dbReference type="InterPro" id="IPR052628">
    <property type="entry name" value="CFAP70"/>
</dbReference>
<dbReference type="AlphaFoldDB" id="A0A553RF95"/>
<keyword evidence="1" id="KW-0677">Repeat</keyword>
<dbReference type="GO" id="GO:0060271">
    <property type="term" value="P:cilium assembly"/>
    <property type="evidence" value="ECO:0007669"/>
    <property type="project" value="TreeGrafter"/>
</dbReference>
<dbReference type="SUPFAM" id="SSF48452">
    <property type="entry name" value="TPR-like"/>
    <property type="match status" value="2"/>
</dbReference>
<feature type="repeat" description="TPR" evidence="3">
    <location>
        <begin position="650"/>
        <end position="683"/>
    </location>
</feature>
<dbReference type="InterPro" id="IPR011990">
    <property type="entry name" value="TPR-like_helical_dom_sf"/>
</dbReference>
<dbReference type="PANTHER" id="PTHR44314:SF1">
    <property type="entry name" value="CILIA- AND FLAGELLA-ASSOCIATED PROTEIN 70"/>
    <property type="match status" value="1"/>
</dbReference>
<keyword evidence="6" id="KW-1185">Reference proteome</keyword>
<dbReference type="GO" id="GO:0003341">
    <property type="term" value="P:cilium movement"/>
    <property type="evidence" value="ECO:0007669"/>
    <property type="project" value="TreeGrafter"/>
</dbReference>
<dbReference type="Gene3D" id="1.25.40.10">
    <property type="entry name" value="Tetratricopeptide repeat domain"/>
    <property type="match status" value="3"/>
</dbReference>
<sequence length="1016" mass="113871">MEKNMEICRAVPVQITVLSGRGLSGSRLDSCLSFVRVEFNGAVLGDSQRLEMVPDKELLFNFSCSFECSDVAHTVDDVAHKPVVFTVLEILPKEKKQKEEKMSALGQASLDLLPLLRGHCNFSSTLKLHAVPGSPPEAAVGESAVKPPSILDVTVSLPEPLLCEAQRTGSNVLMVTLEAAYSVPEAWNPSAAPPSNYIAALQMPVSATTEQVLLFPGGVLKPGGEKEPVPRPKRWPLGPLLAAGAEVMQGLNIEEEPNDLEHGDLTDIEDQEFRAAAEAKQKRVSWDTTRRCFIDAGGVAWIAECRLWPVEIMKVIQTAPAKGGKASKDKSEDETQISFHGVVYIDLVPLLYPGVCRIHSAYRIHPFSESELLSKTQRTYSVLKECCRAEPSLGQNRATSSNSLKPFQSKNMEISKKPDSQGKSESVIGLESQANAEGQIYSDSRSYIVLEIALEKPLVPKRPLEELAERVMELVPPRPPLPRRPAGAERAVQEYRSQVESVVAQVLDQYQQMFGGAFASGTKPLDPMLQNQRKRQLLAELNCSGKYFAFKEQMKHSVVRIVREKMLRTEAFSDPEQLQAFLSQLYVFLVDEMHAALNKCLSEDSLDSPQEPLLSCAQLKHFAREAELHTDYPLAAQCYQECLVREQSDASHWFDYGGFHMMTDDLLKAEECFRQALSIQQTHTPSLLMSGVLSEMNGRYEDAETFFERATSLEPNNVVAWTLFGVFYQVQDKVIQAERAFREANKQLSSFLEKKLMPRAEHTSETQEEEQKPGADADKDAQFQDEDTPQKTEKKKRLKPHSSASEVRAQTTIYLETVQFLLQSHALQMAQRTLALELLSPDRGSLGSYHLALARLQMLRGDLESTEDSLNQALIYDFQNPDIWALWGHLHHTRGDFSQAQKCYERSLDSYQKARSVFLRACKRSPSCLAWLQLGISCYRLMELTEAEEALTEANALNNRNPEVWGYLSLICLRSGRKLEAEQSYKYAIKMKLQEESLLKEIHDLQSSVGFGNPSF</sequence>
<evidence type="ECO:0000256" key="4">
    <source>
        <dbReference type="SAM" id="MobiDB-lite"/>
    </source>
</evidence>
<dbReference type="STRING" id="623744.A0A553RF95"/>
<comment type="caution">
    <text evidence="5">The sequence shown here is derived from an EMBL/GenBank/DDBJ whole genome shotgun (WGS) entry which is preliminary data.</text>
</comment>
<evidence type="ECO:0008006" key="7">
    <source>
        <dbReference type="Google" id="ProtNLM"/>
    </source>
</evidence>
<evidence type="ECO:0000313" key="5">
    <source>
        <dbReference type="EMBL" id="TRZ00855.1"/>
    </source>
</evidence>
<organism evidence="5 6">
    <name type="scientific">Danionella cerebrum</name>
    <dbReference type="NCBI Taxonomy" id="2873325"/>
    <lineage>
        <taxon>Eukaryota</taxon>
        <taxon>Metazoa</taxon>
        <taxon>Chordata</taxon>
        <taxon>Craniata</taxon>
        <taxon>Vertebrata</taxon>
        <taxon>Euteleostomi</taxon>
        <taxon>Actinopterygii</taxon>
        <taxon>Neopterygii</taxon>
        <taxon>Teleostei</taxon>
        <taxon>Ostariophysi</taxon>
        <taxon>Cypriniformes</taxon>
        <taxon>Danionidae</taxon>
        <taxon>Danioninae</taxon>
        <taxon>Danionella</taxon>
    </lineage>
</organism>
<evidence type="ECO:0000256" key="3">
    <source>
        <dbReference type="PROSITE-ProRule" id="PRU00339"/>
    </source>
</evidence>
<gene>
    <name evidence="5" type="ORF">DNTS_031790</name>
</gene>
<dbReference type="Proteomes" id="UP000316079">
    <property type="component" value="Unassembled WGS sequence"/>
</dbReference>
<accession>A0A553RF95</accession>
<dbReference type="OrthoDB" id="10262375at2759"/>
<dbReference type="EMBL" id="SRMA01024228">
    <property type="protein sequence ID" value="TRZ00855.1"/>
    <property type="molecule type" value="Genomic_DNA"/>
</dbReference>
<dbReference type="GO" id="GO:0070062">
    <property type="term" value="C:extracellular exosome"/>
    <property type="evidence" value="ECO:0007669"/>
    <property type="project" value="TreeGrafter"/>
</dbReference>
<feature type="region of interest" description="Disordered" evidence="4">
    <location>
        <begin position="753"/>
        <end position="804"/>
    </location>
</feature>
<dbReference type="PANTHER" id="PTHR44314">
    <property type="entry name" value="CILIA- AND FLAGELLA-ASSOCIATED PROTEIN 70"/>
    <property type="match status" value="1"/>
</dbReference>
<evidence type="ECO:0000256" key="1">
    <source>
        <dbReference type="ARBA" id="ARBA00022737"/>
    </source>
</evidence>
<feature type="compositionally biased region" description="Basic and acidic residues" evidence="4">
    <location>
        <begin position="413"/>
        <end position="422"/>
    </location>
</feature>
<proteinExistence type="predicted"/>
<feature type="compositionally biased region" description="Basic and acidic residues" evidence="4">
    <location>
        <begin position="753"/>
        <end position="792"/>
    </location>
</feature>
<feature type="repeat" description="TPR" evidence="3">
    <location>
        <begin position="684"/>
        <end position="717"/>
    </location>
</feature>
<evidence type="ECO:0000313" key="6">
    <source>
        <dbReference type="Proteomes" id="UP000316079"/>
    </source>
</evidence>
<dbReference type="InterPro" id="IPR019734">
    <property type="entry name" value="TPR_rpt"/>
</dbReference>
<evidence type="ECO:0000256" key="2">
    <source>
        <dbReference type="ARBA" id="ARBA00022803"/>
    </source>
</evidence>
<dbReference type="GO" id="GO:0031514">
    <property type="term" value="C:motile cilium"/>
    <property type="evidence" value="ECO:0007669"/>
    <property type="project" value="TreeGrafter"/>
</dbReference>
<dbReference type="Pfam" id="PF13181">
    <property type="entry name" value="TPR_8"/>
    <property type="match status" value="1"/>
</dbReference>
<dbReference type="PROSITE" id="PS50005">
    <property type="entry name" value="TPR"/>
    <property type="match status" value="2"/>
</dbReference>
<name>A0A553RF95_9TELE</name>
<dbReference type="SMART" id="SM00028">
    <property type="entry name" value="TPR"/>
    <property type="match status" value="8"/>
</dbReference>
<keyword evidence="2 3" id="KW-0802">TPR repeat</keyword>
<feature type="region of interest" description="Disordered" evidence="4">
    <location>
        <begin position="393"/>
        <end position="426"/>
    </location>
</feature>
<protein>
    <recommendedName>
        <fullName evidence="7">Cilia- and flagella-associated protein 70</fullName>
    </recommendedName>
</protein>
<reference evidence="5 6" key="1">
    <citation type="journal article" date="2019" name="Sci. Data">
        <title>Hybrid genome assembly and annotation of Danionella translucida.</title>
        <authorList>
            <person name="Kadobianskyi M."/>
            <person name="Schulze L."/>
            <person name="Schuelke M."/>
            <person name="Judkewitz B."/>
        </authorList>
    </citation>
    <scope>NUCLEOTIDE SEQUENCE [LARGE SCALE GENOMIC DNA]</scope>
    <source>
        <strain evidence="5 6">Bolton</strain>
    </source>
</reference>